<evidence type="ECO:0000259" key="1">
    <source>
        <dbReference type="Pfam" id="PF04815"/>
    </source>
</evidence>
<dbReference type="InterPro" id="IPR036175">
    <property type="entry name" value="Sec23/24_helical_dom_sf"/>
</dbReference>
<dbReference type="Pfam" id="PF04815">
    <property type="entry name" value="Sec23_helical"/>
    <property type="match status" value="1"/>
</dbReference>
<dbReference type="GO" id="GO:0090110">
    <property type="term" value="P:COPII-coated vesicle cargo loading"/>
    <property type="evidence" value="ECO:0007669"/>
    <property type="project" value="TreeGrafter"/>
</dbReference>
<dbReference type="GO" id="GO:0000149">
    <property type="term" value="F:SNARE binding"/>
    <property type="evidence" value="ECO:0007669"/>
    <property type="project" value="TreeGrafter"/>
</dbReference>
<dbReference type="GO" id="GO:0008270">
    <property type="term" value="F:zinc ion binding"/>
    <property type="evidence" value="ECO:0007669"/>
    <property type="project" value="TreeGrafter"/>
</dbReference>
<comment type="caution">
    <text evidence="2">The sequence shown here is derived from an EMBL/GenBank/DDBJ whole genome shotgun (WGS) entry which is preliminary data.</text>
</comment>
<dbReference type="PANTHER" id="PTHR13803">
    <property type="entry name" value="SEC24-RELATED PROTEIN"/>
    <property type="match status" value="1"/>
</dbReference>
<keyword evidence="3" id="KW-1185">Reference proteome</keyword>
<dbReference type="AlphaFoldDB" id="A0A2J7WTV8"/>
<dbReference type="PANTHER" id="PTHR13803:SF4">
    <property type="entry name" value="SECRETORY 24CD, ISOFORM C"/>
    <property type="match status" value="1"/>
</dbReference>
<dbReference type="Gene3D" id="1.20.120.730">
    <property type="entry name" value="Sec23/Sec24 helical domain"/>
    <property type="match status" value="1"/>
</dbReference>
<dbReference type="GO" id="GO:0006886">
    <property type="term" value="P:intracellular protein transport"/>
    <property type="evidence" value="ECO:0007669"/>
    <property type="project" value="InterPro"/>
</dbReference>
<feature type="domain" description="Sec23/Sec24 helical" evidence="1">
    <location>
        <begin position="4"/>
        <end position="96"/>
    </location>
</feature>
<gene>
    <name evidence="2" type="ORF">TSOC_015423</name>
</gene>
<dbReference type="InterPro" id="IPR006900">
    <property type="entry name" value="Sec23/24_helical_dom"/>
</dbReference>
<evidence type="ECO:0000313" key="3">
    <source>
        <dbReference type="Proteomes" id="UP000236333"/>
    </source>
</evidence>
<accession>A0A2J7WTV8</accession>
<sequence>VQICSLGRRVASALVGQQTLGACRELVSASVVATLYGYRRYCASSSSAVQLILPEALKLLPLYALSLLKGAGLKDNVKPDDRAAWITQMGCLPCSRVGPLLYPRLLPLTRLLAEAGEHNATAPDGNTFEGLTLSSESLESGGVFLLEN</sequence>
<organism evidence="2 3">
    <name type="scientific">Tetrabaena socialis</name>
    <dbReference type="NCBI Taxonomy" id="47790"/>
    <lineage>
        <taxon>Eukaryota</taxon>
        <taxon>Viridiplantae</taxon>
        <taxon>Chlorophyta</taxon>
        <taxon>core chlorophytes</taxon>
        <taxon>Chlorophyceae</taxon>
        <taxon>CS clade</taxon>
        <taxon>Chlamydomonadales</taxon>
        <taxon>Tetrabaenaceae</taxon>
        <taxon>Tetrabaena</taxon>
    </lineage>
</organism>
<reference evidence="2 3" key="1">
    <citation type="journal article" date="2017" name="Mol. Biol. Evol.">
        <title>The 4-celled Tetrabaena socialis nuclear genome reveals the essential components for genetic control of cell number at the origin of multicellularity in the volvocine lineage.</title>
        <authorList>
            <person name="Featherston J."/>
            <person name="Arakaki Y."/>
            <person name="Hanschen E.R."/>
            <person name="Ferris P.J."/>
            <person name="Michod R.E."/>
            <person name="Olson B.J.S.C."/>
            <person name="Nozaki H."/>
            <person name="Durand P.M."/>
        </authorList>
    </citation>
    <scope>NUCLEOTIDE SEQUENCE [LARGE SCALE GENOMIC DNA]</scope>
    <source>
        <strain evidence="2 3">NIES-571</strain>
    </source>
</reference>
<dbReference type="OrthoDB" id="49016at2759"/>
<evidence type="ECO:0000313" key="2">
    <source>
        <dbReference type="EMBL" id="PNG66965.1"/>
    </source>
</evidence>
<proteinExistence type="predicted"/>
<dbReference type="SUPFAM" id="SSF81811">
    <property type="entry name" value="Helical domain of Sec23/24"/>
    <property type="match status" value="1"/>
</dbReference>
<dbReference type="InterPro" id="IPR050550">
    <property type="entry name" value="SEC23_SEC24_subfamily"/>
</dbReference>
<feature type="non-terminal residue" evidence="2">
    <location>
        <position position="1"/>
    </location>
</feature>
<dbReference type="GO" id="GO:0070971">
    <property type="term" value="C:endoplasmic reticulum exit site"/>
    <property type="evidence" value="ECO:0007669"/>
    <property type="project" value="TreeGrafter"/>
</dbReference>
<name>A0A2J7WTV8_9CHLO</name>
<dbReference type="GO" id="GO:0030127">
    <property type="term" value="C:COPII vesicle coat"/>
    <property type="evidence" value="ECO:0007669"/>
    <property type="project" value="InterPro"/>
</dbReference>
<dbReference type="Proteomes" id="UP000236333">
    <property type="component" value="Unassembled WGS sequence"/>
</dbReference>
<protein>
    <submittedName>
        <fullName evidence="2">Protein transport protein Sec24-like CEF</fullName>
    </submittedName>
</protein>
<feature type="non-terminal residue" evidence="2">
    <location>
        <position position="148"/>
    </location>
</feature>
<dbReference type="EMBL" id="PGGS01005377">
    <property type="protein sequence ID" value="PNG66965.1"/>
    <property type="molecule type" value="Genomic_DNA"/>
</dbReference>